<dbReference type="AlphaFoldDB" id="A0A8X6RP00"/>
<dbReference type="InterPro" id="IPR052338">
    <property type="entry name" value="Transposase_5"/>
</dbReference>
<name>A0A8X6RP00_TRICX</name>
<keyword evidence="4" id="KW-1185">Reference proteome</keyword>
<evidence type="ECO:0000256" key="1">
    <source>
        <dbReference type="SAM" id="MobiDB-lite"/>
    </source>
</evidence>
<gene>
    <name evidence="3" type="ORF">TNCV_2492681</name>
</gene>
<feature type="domain" description="Tc1-like transposase DDE" evidence="2">
    <location>
        <begin position="81"/>
        <end position="225"/>
    </location>
</feature>
<reference evidence="3" key="1">
    <citation type="submission" date="2020-08" db="EMBL/GenBank/DDBJ databases">
        <title>Multicomponent nature underlies the extraordinary mechanical properties of spider dragline silk.</title>
        <authorList>
            <person name="Kono N."/>
            <person name="Nakamura H."/>
            <person name="Mori M."/>
            <person name="Yoshida Y."/>
            <person name="Ohtoshi R."/>
            <person name="Malay A.D."/>
            <person name="Moran D.A.P."/>
            <person name="Tomita M."/>
            <person name="Numata K."/>
            <person name="Arakawa K."/>
        </authorList>
    </citation>
    <scope>NUCLEOTIDE SEQUENCE</scope>
</reference>
<accession>A0A8X6RP00</accession>
<feature type="region of interest" description="Disordered" evidence="1">
    <location>
        <begin position="1"/>
        <end position="34"/>
    </location>
</feature>
<comment type="caution">
    <text evidence="3">The sequence shown here is derived from an EMBL/GenBank/DDBJ whole genome shotgun (WGS) entry which is preliminary data.</text>
</comment>
<dbReference type="EMBL" id="BMAU01021206">
    <property type="protein sequence ID" value="GFX99086.1"/>
    <property type="molecule type" value="Genomic_DNA"/>
</dbReference>
<sequence>MLGPEDPRDVIYTKDWLRTPSTDQSSRRSPHPSRTIRRRLAEGHLGSQRPLPVLPLTATHRHFRLEWCHARGNWTAAEWNQVVFSDESRFNLSSDDNRVRVWRPHGECLNLAFALQRHTAPTAGVMVWGAIAYNTRSPLVLICGTIIAQQYVHDILQPHVLPLMQRLSEAIFQQNNARPHTERVSQDCLCTVTTLPWPARSPDLSPIKPICDNLGRRVGHPTSFNELEARLQRI</sequence>
<dbReference type="GO" id="GO:0003676">
    <property type="term" value="F:nucleic acid binding"/>
    <property type="evidence" value="ECO:0007669"/>
    <property type="project" value="InterPro"/>
</dbReference>
<protein>
    <submittedName>
        <fullName evidence="3">Transposable element Tcb2 transposase</fullName>
    </submittedName>
</protein>
<dbReference type="InterPro" id="IPR038717">
    <property type="entry name" value="Tc1-like_DDE_dom"/>
</dbReference>
<organism evidence="3 4">
    <name type="scientific">Trichonephila clavipes</name>
    <name type="common">Golden silk orbweaver</name>
    <name type="synonym">Nephila clavipes</name>
    <dbReference type="NCBI Taxonomy" id="2585209"/>
    <lineage>
        <taxon>Eukaryota</taxon>
        <taxon>Metazoa</taxon>
        <taxon>Ecdysozoa</taxon>
        <taxon>Arthropoda</taxon>
        <taxon>Chelicerata</taxon>
        <taxon>Arachnida</taxon>
        <taxon>Araneae</taxon>
        <taxon>Araneomorphae</taxon>
        <taxon>Entelegynae</taxon>
        <taxon>Araneoidea</taxon>
        <taxon>Nephilidae</taxon>
        <taxon>Trichonephila</taxon>
    </lineage>
</organism>
<evidence type="ECO:0000259" key="2">
    <source>
        <dbReference type="Pfam" id="PF13358"/>
    </source>
</evidence>
<feature type="compositionally biased region" description="Basic and acidic residues" evidence="1">
    <location>
        <begin position="1"/>
        <end position="17"/>
    </location>
</feature>
<dbReference type="PANTHER" id="PTHR23022:SF135">
    <property type="entry name" value="SI:DKEY-77F5.3"/>
    <property type="match status" value="1"/>
</dbReference>
<dbReference type="Proteomes" id="UP000887159">
    <property type="component" value="Unassembled WGS sequence"/>
</dbReference>
<dbReference type="InterPro" id="IPR036397">
    <property type="entry name" value="RNaseH_sf"/>
</dbReference>
<dbReference type="PANTHER" id="PTHR23022">
    <property type="entry name" value="TRANSPOSABLE ELEMENT-RELATED"/>
    <property type="match status" value="1"/>
</dbReference>
<proteinExistence type="predicted"/>
<evidence type="ECO:0000313" key="4">
    <source>
        <dbReference type="Proteomes" id="UP000887159"/>
    </source>
</evidence>
<evidence type="ECO:0000313" key="3">
    <source>
        <dbReference type="EMBL" id="GFX99086.1"/>
    </source>
</evidence>
<dbReference type="Gene3D" id="3.30.420.10">
    <property type="entry name" value="Ribonuclease H-like superfamily/Ribonuclease H"/>
    <property type="match status" value="1"/>
</dbReference>
<dbReference type="Pfam" id="PF13358">
    <property type="entry name" value="DDE_3"/>
    <property type="match status" value="1"/>
</dbReference>